<evidence type="ECO:0000313" key="3">
    <source>
        <dbReference type="Proteomes" id="UP000028990"/>
    </source>
</evidence>
<gene>
    <name evidence="2" type="ORF">H920_13665</name>
</gene>
<sequence length="284" mass="30251">MLVNALGLPAFSSPQQELLGAPLRVPASRHTHSIILITFRSGSGILFQPIPCPQIRSFGIQNSRLAQSRLERERLPQRTQSCPGSWSRQGRGNSFSTGSLGLCGPPRLGGQQPAEQKKAGSAPGHTCSPGVSVTDWRAGAQDRWAEELSGTPACSSLLLETAAFPRHKCSSMAFGIQAERQEKAFRKADERPALGCSCPPTFRGSLRAHPAVRGTAPESGSASSRRGRVCSLVSQQPSYLPSQDCVAGATGIKQEPSGQRPVHQCPSEPCKFLWGSGLQPLPGH</sequence>
<dbReference type="EMBL" id="KN123483">
    <property type="protein sequence ID" value="KFO24864.1"/>
    <property type="molecule type" value="Genomic_DNA"/>
</dbReference>
<feature type="region of interest" description="Disordered" evidence="1">
    <location>
        <begin position="70"/>
        <end position="133"/>
    </location>
</feature>
<feature type="compositionally biased region" description="Polar residues" evidence="1">
    <location>
        <begin position="77"/>
        <end position="99"/>
    </location>
</feature>
<reference evidence="2 3" key="1">
    <citation type="submission" date="2013-11" db="EMBL/GenBank/DDBJ databases">
        <title>The Damaraland mole rat (Fukomys damarensis) genome and evolution of African mole rats.</title>
        <authorList>
            <person name="Gladyshev V.N."/>
            <person name="Fang X."/>
        </authorList>
    </citation>
    <scope>NUCLEOTIDE SEQUENCE [LARGE SCALE GENOMIC DNA]</scope>
    <source>
        <tissue evidence="2">Liver</tissue>
    </source>
</reference>
<evidence type="ECO:0000313" key="2">
    <source>
        <dbReference type="EMBL" id="KFO24864.1"/>
    </source>
</evidence>
<organism evidence="2 3">
    <name type="scientific">Fukomys damarensis</name>
    <name type="common">Damaraland mole rat</name>
    <name type="synonym">Cryptomys damarensis</name>
    <dbReference type="NCBI Taxonomy" id="885580"/>
    <lineage>
        <taxon>Eukaryota</taxon>
        <taxon>Metazoa</taxon>
        <taxon>Chordata</taxon>
        <taxon>Craniata</taxon>
        <taxon>Vertebrata</taxon>
        <taxon>Euteleostomi</taxon>
        <taxon>Mammalia</taxon>
        <taxon>Eutheria</taxon>
        <taxon>Euarchontoglires</taxon>
        <taxon>Glires</taxon>
        <taxon>Rodentia</taxon>
        <taxon>Hystricomorpha</taxon>
        <taxon>Bathyergidae</taxon>
        <taxon>Fukomys</taxon>
    </lineage>
</organism>
<protein>
    <submittedName>
        <fullName evidence="2">Uncharacterized protein</fullName>
    </submittedName>
</protein>
<proteinExistence type="predicted"/>
<accession>A0A091CYH1</accession>
<name>A0A091CYH1_FUKDA</name>
<evidence type="ECO:0000256" key="1">
    <source>
        <dbReference type="SAM" id="MobiDB-lite"/>
    </source>
</evidence>
<dbReference type="AlphaFoldDB" id="A0A091CYH1"/>
<keyword evidence="3" id="KW-1185">Reference proteome</keyword>
<dbReference type="Proteomes" id="UP000028990">
    <property type="component" value="Unassembled WGS sequence"/>
</dbReference>